<name>A0A9P8XWC0_9PEZI</name>
<sequence length="193" mass="20941">ASSFRDCKPSGSSFTPDHPQPSQCPSTSPFLCVNPQVSSPAQQLGKVRQHRAAQEAAPITMCPDNTSTSDRHQELRRHPDIAVDADPVSNKNNKSHAQEQNNRITNITQAMRIYLATTCQSEEEKRFRLSRFVQDPSGFSHAAPCAHIAGGGGDGLEHDAQNAEDGSLETLSLVGVLTVDERYEVAQVVMSTS</sequence>
<feature type="non-terminal residue" evidence="2">
    <location>
        <position position="1"/>
    </location>
</feature>
<feature type="compositionally biased region" description="Polar residues" evidence="1">
    <location>
        <begin position="10"/>
        <end position="42"/>
    </location>
</feature>
<comment type="caution">
    <text evidence="2">The sequence shown here is derived from an EMBL/GenBank/DDBJ whole genome shotgun (WGS) entry which is preliminary data.</text>
</comment>
<protein>
    <submittedName>
        <fullName evidence="2">Uncharacterized protein</fullName>
    </submittedName>
</protein>
<dbReference type="RefSeq" id="XP_046007581.1">
    <property type="nucleotide sequence ID" value="XM_046161472.1"/>
</dbReference>
<accession>A0A9P8XWC0</accession>
<evidence type="ECO:0000313" key="2">
    <source>
        <dbReference type="EMBL" id="KAH7021380.1"/>
    </source>
</evidence>
<gene>
    <name evidence="2" type="ORF">B0I36DRAFT_393727</name>
</gene>
<evidence type="ECO:0000256" key="1">
    <source>
        <dbReference type="SAM" id="MobiDB-lite"/>
    </source>
</evidence>
<feature type="region of interest" description="Disordered" evidence="1">
    <location>
        <begin position="1"/>
        <end position="73"/>
    </location>
</feature>
<proteinExistence type="predicted"/>
<dbReference type="AlphaFoldDB" id="A0A9P8XWC0"/>
<reference evidence="2" key="1">
    <citation type="journal article" date="2021" name="Nat. Commun.">
        <title>Genetic determinants of endophytism in the Arabidopsis root mycobiome.</title>
        <authorList>
            <person name="Mesny F."/>
            <person name="Miyauchi S."/>
            <person name="Thiergart T."/>
            <person name="Pickel B."/>
            <person name="Atanasova L."/>
            <person name="Karlsson M."/>
            <person name="Huettel B."/>
            <person name="Barry K.W."/>
            <person name="Haridas S."/>
            <person name="Chen C."/>
            <person name="Bauer D."/>
            <person name="Andreopoulos W."/>
            <person name="Pangilinan J."/>
            <person name="LaButti K."/>
            <person name="Riley R."/>
            <person name="Lipzen A."/>
            <person name="Clum A."/>
            <person name="Drula E."/>
            <person name="Henrissat B."/>
            <person name="Kohler A."/>
            <person name="Grigoriev I.V."/>
            <person name="Martin F.M."/>
            <person name="Hacquard S."/>
        </authorList>
    </citation>
    <scope>NUCLEOTIDE SEQUENCE</scope>
    <source>
        <strain evidence="2">MPI-CAGE-CH-0230</strain>
    </source>
</reference>
<keyword evidence="3" id="KW-1185">Reference proteome</keyword>
<dbReference type="Proteomes" id="UP000756346">
    <property type="component" value="Unassembled WGS sequence"/>
</dbReference>
<evidence type="ECO:0000313" key="3">
    <source>
        <dbReference type="Proteomes" id="UP000756346"/>
    </source>
</evidence>
<organism evidence="2 3">
    <name type="scientific">Microdochium trichocladiopsis</name>
    <dbReference type="NCBI Taxonomy" id="1682393"/>
    <lineage>
        <taxon>Eukaryota</taxon>
        <taxon>Fungi</taxon>
        <taxon>Dikarya</taxon>
        <taxon>Ascomycota</taxon>
        <taxon>Pezizomycotina</taxon>
        <taxon>Sordariomycetes</taxon>
        <taxon>Xylariomycetidae</taxon>
        <taxon>Xylariales</taxon>
        <taxon>Microdochiaceae</taxon>
        <taxon>Microdochium</taxon>
    </lineage>
</organism>
<dbReference type="GeneID" id="70191018"/>
<dbReference type="EMBL" id="JAGTJQ010000010">
    <property type="protein sequence ID" value="KAH7021380.1"/>
    <property type="molecule type" value="Genomic_DNA"/>
</dbReference>